<evidence type="ECO:0000313" key="11">
    <source>
        <dbReference type="Proteomes" id="UP000539350"/>
    </source>
</evidence>
<organism evidence="10 11">
    <name type="scientific">Sediminihaliea albiluteola</name>
    <dbReference type="NCBI Taxonomy" id="2758564"/>
    <lineage>
        <taxon>Bacteria</taxon>
        <taxon>Pseudomonadati</taxon>
        <taxon>Pseudomonadota</taxon>
        <taxon>Gammaproteobacteria</taxon>
        <taxon>Cellvibrionales</taxon>
        <taxon>Halieaceae</taxon>
        <taxon>Sediminihaliea</taxon>
    </lineage>
</organism>
<dbReference type="InterPro" id="IPR003439">
    <property type="entry name" value="ABC_transporter-like_ATP-bd"/>
</dbReference>
<evidence type="ECO:0000256" key="4">
    <source>
        <dbReference type="ARBA" id="ARBA00022840"/>
    </source>
</evidence>
<feature type="transmembrane region" description="Helical" evidence="7">
    <location>
        <begin position="165"/>
        <end position="185"/>
    </location>
</feature>
<gene>
    <name evidence="10" type="ORF">H2508_03925</name>
</gene>
<evidence type="ECO:0000256" key="2">
    <source>
        <dbReference type="ARBA" id="ARBA00022692"/>
    </source>
</evidence>
<sequence length="532" mass="56215">MKALISVIALLVASAPKTLLRGAVLSVLTLLMGIALLGLSGWFITATAMAGIAGIGIAFDVFRPSAGVRFLALGRTAARYGERVLTHDATLRALAALRVMLLRRQAQQGAKVLASLRSEAVLTRIVSDVDALDGLLLRLLLPGIAAVLTHLAVFLALAWLVTWSLATAVLLGYVPLALIILYCLARRTQSPSAELELQQQSLRRALIDTIRHRHSLILSAGLAEREAELLALDAQTRHSAQALDRQERGAGLLLSLLVAGVSVLALFFGERLVNAGGTGPALAAIGVFVALALAEALPPLRRGFADFGRMYGAAQRIAGGAARSAETALKAPSHVLNSALLELEVSSTTWRLEAGDSLAITGSSGSGKTSLMLQIAGLLDSEGITVLGRPPQQWPDSELRRIVCMVPQRSALIAGTIRENLQLAQDASDEALWAALQVVALDQVIAERGGLDARLGEGGAGLSGGQARRLALARAILKRPQLLLLDEPSEGLDAETADRVLRGIRAALPDTAIVANLHRFVDHPIFERHLAL</sequence>
<evidence type="ECO:0000256" key="1">
    <source>
        <dbReference type="ARBA" id="ARBA00004651"/>
    </source>
</evidence>
<dbReference type="RefSeq" id="WP_182169063.1">
    <property type="nucleotide sequence ID" value="NZ_JACFXU010000013.1"/>
</dbReference>
<evidence type="ECO:0000259" key="8">
    <source>
        <dbReference type="PROSITE" id="PS50893"/>
    </source>
</evidence>
<dbReference type="Gene3D" id="3.40.50.300">
    <property type="entry name" value="P-loop containing nucleotide triphosphate hydrolases"/>
    <property type="match status" value="1"/>
</dbReference>
<dbReference type="SMART" id="SM00382">
    <property type="entry name" value="AAA"/>
    <property type="match status" value="1"/>
</dbReference>
<feature type="transmembrane region" description="Helical" evidence="7">
    <location>
        <begin position="250"/>
        <end position="269"/>
    </location>
</feature>
<dbReference type="InterPro" id="IPR036640">
    <property type="entry name" value="ABC1_TM_sf"/>
</dbReference>
<dbReference type="InterPro" id="IPR017871">
    <property type="entry name" value="ABC_transporter-like_CS"/>
</dbReference>
<evidence type="ECO:0000259" key="9">
    <source>
        <dbReference type="PROSITE" id="PS50929"/>
    </source>
</evidence>
<comment type="subcellular location">
    <subcellularLocation>
        <location evidence="1">Cell membrane</location>
        <topology evidence="1">Multi-pass membrane protein</topology>
    </subcellularLocation>
</comment>
<dbReference type="SUPFAM" id="SSF90123">
    <property type="entry name" value="ABC transporter transmembrane region"/>
    <property type="match status" value="1"/>
</dbReference>
<feature type="transmembrane region" description="Helical" evidence="7">
    <location>
        <begin position="281"/>
        <end position="300"/>
    </location>
</feature>
<keyword evidence="4 10" id="KW-0067">ATP-binding</keyword>
<proteinExistence type="predicted"/>
<dbReference type="PROSITE" id="PS50893">
    <property type="entry name" value="ABC_TRANSPORTER_2"/>
    <property type="match status" value="1"/>
</dbReference>
<comment type="caution">
    <text evidence="10">The sequence shown here is derived from an EMBL/GenBank/DDBJ whole genome shotgun (WGS) entry which is preliminary data.</text>
</comment>
<dbReference type="EMBL" id="JACFXU010000013">
    <property type="protein sequence ID" value="MBA6412252.1"/>
    <property type="molecule type" value="Genomic_DNA"/>
</dbReference>
<dbReference type="PANTHER" id="PTHR24221:SF654">
    <property type="entry name" value="ATP-BINDING CASSETTE SUB-FAMILY B MEMBER 6"/>
    <property type="match status" value="1"/>
</dbReference>
<evidence type="ECO:0000256" key="6">
    <source>
        <dbReference type="ARBA" id="ARBA00023136"/>
    </source>
</evidence>
<feature type="domain" description="ABC transporter" evidence="8">
    <location>
        <begin position="329"/>
        <end position="532"/>
    </location>
</feature>
<protein>
    <submittedName>
        <fullName evidence="10">ATP-binding cassette domain-containing protein</fullName>
    </submittedName>
</protein>
<dbReference type="InterPro" id="IPR027417">
    <property type="entry name" value="P-loop_NTPase"/>
</dbReference>
<feature type="transmembrane region" description="Helical" evidence="7">
    <location>
        <begin position="139"/>
        <end position="159"/>
    </location>
</feature>
<keyword evidence="6 7" id="KW-0472">Membrane</keyword>
<dbReference type="PANTHER" id="PTHR24221">
    <property type="entry name" value="ATP-BINDING CASSETTE SUB-FAMILY B"/>
    <property type="match status" value="1"/>
</dbReference>
<evidence type="ECO:0000256" key="5">
    <source>
        <dbReference type="ARBA" id="ARBA00022989"/>
    </source>
</evidence>
<name>A0A7W2YIN9_9GAMM</name>
<keyword evidence="3" id="KW-0547">Nucleotide-binding</keyword>
<dbReference type="Proteomes" id="UP000539350">
    <property type="component" value="Unassembled WGS sequence"/>
</dbReference>
<dbReference type="PROSITE" id="PS00211">
    <property type="entry name" value="ABC_TRANSPORTER_1"/>
    <property type="match status" value="1"/>
</dbReference>
<keyword evidence="11" id="KW-1185">Reference proteome</keyword>
<dbReference type="GO" id="GO:0005886">
    <property type="term" value="C:plasma membrane"/>
    <property type="evidence" value="ECO:0007669"/>
    <property type="project" value="UniProtKB-SubCell"/>
</dbReference>
<dbReference type="GO" id="GO:0016887">
    <property type="term" value="F:ATP hydrolysis activity"/>
    <property type="evidence" value="ECO:0007669"/>
    <property type="project" value="InterPro"/>
</dbReference>
<dbReference type="InterPro" id="IPR003593">
    <property type="entry name" value="AAA+_ATPase"/>
</dbReference>
<evidence type="ECO:0000313" key="10">
    <source>
        <dbReference type="EMBL" id="MBA6412252.1"/>
    </source>
</evidence>
<keyword evidence="5 7" id="KW-1133">Transmembrane helix</keyword>
<dbReference type="PROSITE" id="PS50929">
    <property type="entry name" value="ABC_TM1F"/>
    <property type="match status" value="1"/>
</dbReference>
<dbReference type="Pfam" id="PF00005">
    <property type="entry name" value="ABC_tran"/>
    <property type="match status" value="1"/>
</dbReference>
<dbReference type="InterPro" id="IPR039421">
    <property type="entry name" value="Type_1_exporter"/>
</dbReference>
<reference evidence="10 11" key="1">
    <citation type="submission" date="2020-07" db="EMBL/GenBank/DDBJ databases">
        <title>Halieaceae bacterium, F7430, whole genome shotgun sequencing project.</title>
        <authorList>
            <person name="Jiang S."/>
            <person name="Liu Z.W."/>
            <person name="Du Z.J."/>
        </authorList>
    </citation>
    <scope>NUCLEOTIDE SEQUENCE [LARGE SCALE GENOMIC DNA]</scope>
    <source>
        <strain evidence="10 11">F7430</strain>
    </source>
</reference>
<dbReference type="AlphaFoldDB" id="A0A7W2YIN9"/>
<feature type="transmembrane region" description="Helical" evidence="7">
    <location>
        <begin position="32"/>
        <end position="59"/>
    </location>
</feature>
<evidence type="ECO:0000256" key="3">
    <source>
        <dbReference type="ARBA" id="ARBA00022741"/>
    </source>
</evidence>
<dbReference type="Gene3D" id="1.20.1560.10">
    <property type="entry name" value="ABC transporter type 1, transmembrane domain"/>
    <property type="match status" value="1"/>
</dbReference>
<dbReference type="GO" id="GO:0140359">
    <property type="term" value="F:ABC-type transporter activity"/>
    <property type="evidence" value="ECO:0007669"/>
    <property type="project" value="InterPro"/>
</dbReference>
<evidence type="ECO:0000256" key="7">
    <source>
        <dbReference type="SAM" id="Phobius"/>
    </source>
</evidence>
<accession>A0A7W2YIN9</accession>
<dbReference type="InterPro" id="IPR011527">
    <property type="entry name" value="ABC1_TM_dom"/>
</dbReference>
<keyword evidence="2 7" id="KW-0812">Transmembrane</keyword>
<dbReference type="GO" id="GO:0005524">
    <property type="term" value="F:ATP binding"/>
    <property type="evidence" value="ECO:0007669"/>
    <property type="project" value="UniProtKB-KW"/>
</dbReference>
<dbReference type="SUPFAM" id="SSF52540">
    <property type="entry name" value="P-loop containing nucleoside triphosphate hydrolases"/>
    <property type="match status" value="1"/>
</dbReference>
<feature type="domain" description="ABC transmembrane type-1" evidence="9">
    <location>
        <begin position="22"/>
        <end position="316"/>
    </location>
</feature>